<evidence type="ECO:0000313" key="1">
    <source>
        <dbReference type="EMBL" id="QII43887.1"/>
    </source>
</evidence>
<protein>
    <submittedName>
        <fullName evidence="1">Phosphoribosylpyrophosphate synthetase</fullName>
    </submittedName>
</protein>
<evidence type="ECO:0000313" key="2">
    <source>
        <dbReference type="Proteomes" id="UP000502928"/>
    </source>
</evidence>
<proteinExistence type="predicted"/>
<name>A0A6G7J066_9FLAO</name>
<dbReference type="AlphaFoldDB" id="A0A6G7J066"/>
<accession>A0A6G7J066</accession>
<keyword evidence="2" id="KW-1185">Reference proteome</keyword>
<dbReference type="RefSeq" id="WP_166247548.1">
    <property type="nucleotide sequence ID" value="NZ_CP049616.1"/>
</dbReference>
<organism evidence="1 2">
    <name type="scientific">Flagellimonas oceani</name>
    <dbReference type="NCBI Taxonomy" id="2698672"/>
    <lineage>
        <taxon>Bacteria</taxon>
        <taxon>Pseudomonadati</taxon>
        <taxon>Bacteroidota</taxon>
        <taxon>Flavobacteriia</taxon>
        <taxon>Flavobacteriales</taxon>
        <taxon>Flavobacteriaceae</taxon>
        <taxon>Flagellimonas</taxon>
    </lineage>
</organism>
<dbReference type="KEGG" id="mut:GVT53_04080"/>
<gene>
    <name evidence="1" type="ORF">GVT53_04080</name>
</gene>
<dbReference type="EMBL" id="CP049616">
    <property type="protein sequence ID" value="QII43887.1"/>
    <property type="molecule type" value="Genomic_DNA"/>
</dbReference>
<reference evidence="1 2" key="1">
    <citation type="submission" date="2020-02" db="EMBL/GenBank/DDBJ databases">
        <title>Complete genome of Muricauda sp. 501str8.</title>
        <authorList>
            <person name="Dong B."/>
            <person name="Zhu S."/>
            <person name="Yang J."/>
            <person name="Chen J."/>
        </authorList>
    </citation>
    <scope>NUCLEOTIDE SEQUENCE [LARGE SCALE GENOMIC DNA]</scope>
    <source>
        <strain evidence="1 2">501str8</strain>
    </source>
</reference>
<dbReference type="Proteomes" id="UP000502928">
    <property type="component" value="Chromosome"/>
</dbReference>
<sequence>MITYDTLSEAIKGKQDKGYWFNFNLKKDHISCPELKKHFMAEEFHVDCFYRFEGDTNPDDTSILYAISTTCGVKGLLVDAYGVYSEGLSTGIMDKLKMK</sequence>